<evidence type="ECO:0000313" key="2">
    <source>
        <dbReference type="Proteomes" id="UP000273982"/>
    </source>
</evidence>
<organism evidence="1 2">
    <name type="scientific">Methylocystis rosea</name>
    <dbReference type="NCBI Taxonomy" id="173366"/>
    <lineage>
        <taxon>Bacteria</taxon>
        <taxon>Pseudomonadati</taxon>
        <taxon>Pseudomonadota</taxon>
        <taxon>Alphaproteobacteria</taxon>
        <taxon>Hyphomicrobiales</taxon>
        <taxon>Methylocystaceae</taxon>
        <taxon>Methylocystis</taxon>
    </lineage>
</organism>
<dbReference type="RefSeq" id="WP_124738327.1">
    <property type="nucleotide sequence ID" value="NZ_CP034086.1"/>
</dbReference>
<dbReference type="GO" id="GO:0008168">
    <property type="term" value="F:methyltransferase activity"/>
    <property type="evidence" value="ECO:0007669"/>
    <property type="project" value="UniProtKB-KW"/>
</dbReference>
<dbReference type="Proteomes" id="UP000273982">
    <property type="component" value="Chromosome"/>
</dbReference>
<name>A0A3G8M5U9_9HYPH</name>
<gene>
    <name evidence="1" type="ORF">EHO51_07265</name>
</gene>
<evidence type="ECO:0000313" key="1">
    <source>
        <dbReference type="EMBL" id="AZG76542.1"/>
    </source>
</evidence>
<proteinExistence type="predicted"/>
<keyword evidence="1" id="KW-0808">Transferase</keyword>
<accession>A0A3G8M5U9</accession>
<dbReference type="AlphaFoldDB" id="A0A3G8M5U9"/>
<dbReference type="EMBL" id="CP034086">
    <property type="protein sequence ID" value="AZG76542.1"/>
    <property type="molecule type" value="Genomic_DNA"/>
</dbReference>
<reference evidence="1 2" key="1">
    <citation type="submission" date="2018-11" db="EMBL/GenBank/DDBJ databases">
        <title>Genome squencing of methanotrophic bacteria isolated from alkaline groundwater in Korea.</title>
        <authorList>
            <person name="Nguyen L.N."/>
        </authorList>
    </citation>
    <scope>NUCLEOTIDE SEQUENCE [LARGE SCALE GENOMIC DNA]</scope>
    <source>
        <strain evidence="1 2">GW6</strain>
    </source>
</reference>
<dbReference type="KEGG" id="mros:EHO51_07265"/>
<keyword evidence="1" id="KW-0489">Methyltransferase</keyword>
<protein>
    <submittedName>
        <fullName evidence="1">rRNA methylase</fullName>
    </submittedName>
</protein>
<sequence length="222" mass="24748">MTHQTIRISLMVWERLLKSLNAALLTALLCVALYALVTNLSEARGAIGKLLVKFTQIESIEGFNVKAAFRVDQIAQATPIYQALPADMKDMLPDDIRSLRASWVERLLYVGDQGKLCEFESPSQKMVEDHNADRHLSADGLITMRDSREVKAQVLEDMRQAKARNRGWPNGEPRSCYVTELTERGRNVKTALAQFLRAGFAAATATPAATRDPKTKVAEMTQ</sequence>
<dbReference type="GO" id="GO:0032259">
    <property type="term" value="P:methylation"/>
    <property type="evidence" value="ECO:0007669"/>
    <property type="project" value="UniProtKB-KW"/>
</dbReference>